<dbReference type="GO" id="GO:0003848">
    <property type="term" value="F:2-amino-4-hydroxy-6-hydroxymethyldihydropteridine diphosphokinase activity"/>
    <property type="evidence" value="ECO:0007669"/>
    <property type="project" value="UniProtKB-EC"/>
</dbReference>
<organism evidence="10 11">
    <name type="scientific">Roseofilum acuticapitatum BLCC-M154</name>
    <dbReference type="NCBI Taxonomy" id="3022444"/>
    <lineage>
        <taxon>Bacteria</taxon>
        <taxon>Bacillati</taxon>
        <taxon>Cyanobacteriota</taxon>
        <taxon>Cyanophyceae</taxon>
        <taxon>Desertifilales</taxon>
        <taxon>Desertifilaceae</taxon>
        <taxon>Roseofilum</taxon>
        <taxon>Roseofilum acuticapitatum</taxon>
    </lineage>
</organism>
<evidence type="ECO:0000256" key="2">
    <source>
        <dbReference type="ARBA" id="ARBA00005051"/>
    </source>
</evidence>
<dbReference type="CDD" id="cd00483">
    <property type="entry name" value="HPPK"/>
    <property type="match status" value="1"/>
</dbReference>
<dbReference type="NCBIfam" id="TIGR01498">
    <property type="entry name" value="folK"/>
    <property type="match status" value="1"/>
</dbReference>
<evidence type="ECO:0000313" key="10">
    <source>
        <dbReference type="EMBL" id="MDJ1169008.1"/>
    </source>
</evidence>
<evidence type="ECO:0000256" key="4">
    <source>
        <dbReference type="ARBA" id="ARBA00022679"/>
    </source>
</evidence>
<evidence type="ECO:0000256" key="6">
    <source>
        <dbReference type="ARBA" id="ARBA00022777"/>
    </source>
</evidence>
<sequence length="177" mass="19539">MVTSNHRETPKSTKSAIALGSNLGDSKATLNSALSILDQTTGIRVQTYSSYYHTAPIGPAQPDFLNACAILQVELTPQALLNHLLRIEQHFGRIRRERWGPRTLDLDILLFEDLILSTPELQIPHPCMTERAFVLVPLAEIAPDWIEPVSKEAIAQLVKKIDCSGVTLSIQKDSTAT</sequence>
<dbReference type="Proteomes" id="UP001235303">
    <property type="component" value="Unassembled WGS sequence"/>
</dbReference>
<evidence type="ECO:0000259" key="9">
    <source>
        <dbReference type="PROSITE" id="PS00794"/>
    </source>
</evidence>
<dbReference type="RefSeq" id="WP_283752772.1">
    <property type="nucleotide sequence ID" value="NZ_JAQOSP010000041.1"/>
</dbReference>
<dbReference type="PROSITE" id="PS00794">
    <property type="entry name" value="HPPK"/>
    <property type="match status" value="1"/>
</dbReference>
<dbReference type="Pfam" id="PF01288">
    <property type="entry name" value="HPPK"/>
    <property type="match status" value="1"/>
</dbReference>
<evidence type="ECO:0000256" key="8">
    <source>
        <dbReference type="ARBA" id="ARBA00022909"/>
    </source>
</evidence>
<keyword evidence="4 10" id="KW-0808">Transferase</keyword>
<comment type="caution">
    <text evidence="10">The sequence shown here is derived from an EMBL/GenBank/DDBJ whole genome shotgun (WGS) entry which is preliminary data.</text>
</comment>
<evidence type="ECO:0000256" key="3">
    <source>
        <dbReference type="ARBA" id="ARBA00013253"/>
    </source>
</evidence>
<name>A0ABT7AQ31_9CYAN</name>
<evidence type="ECO:0000256" key="1">
    <source>
        <dbReference type="ARBA" id="ARBA00000198"/>
    </source>
</evidence>
<evidence type="ECO:0000256" key="7">
    <source>
        <dbReference type="ARBA" id="ARBA00022840"/>
    </source>
</evidence>
<comment type="pathway">
    <text evidence="2">Cofactor biosynthesis; tetrahydrofolate biosynthesis; 2-amino-4-hydroxy-6-hydroxymethyl-7,8-dihydropteridine diphosphate from 7,8-dihydroneopterin triphosphate: step 4/4.</text>
</comment>
<gene>
    <name evidence="10" type="primary">folK</name>
    <name evidence="10" type="ORF">PMG71_06180</name>
</gene>
<dbReference type="PANTHER" id="PTHR43071:SF1">
    <property type="entry name" value="2-AMINO-4-HYDROXY-6-HYDROXYMETHYLDIHYDROPTERIDINE PYROPHOSPHOKINASE"/>
    <property type="match status" value="1"/>
</dbReference>
<comment type="catalytic activity">
    <reaction evidence="1">
        <text>6-hydroxymethyl-7,8-dihydropterin + ATP = (7,8-dihydropterin-6-yl)methyl diphosphate + AMP + H(+)</text>
        <dbReference type="Rhea" id="RHEA:11412"/>
        <dbReference type="ChEBI" id="CHEBI:15378"/>
        <dbReference type="ChEBI" id="CHEBI:30616"/>
        <dbReference type="ChEBI" id="CHEBI:44841"/>
        <dbReference type="ChEBI" id="CHEBI:72950"/>
        <dbReference type="ChEBI" id="CHEBI:456215"/>
        <dbReference type="EC" id="2.7.6.3"/>
    </reaction>
</comment>
<keyword evidence="5" id="KW-0547">Nucleotide-binding</keyword>
<dbReference type="Gene3D" id="3.30.70.560">
    <property type="entry name" value="7,8-Dihydro-6-hydroxymethylpterin-pyrophosphokinase HPPK"/>
    <property type="match status" value="1"/>
</dbReference>
<protein>
    <recommendedName>
        <fullName evidence="3">2-amino-4-hydroxy-6-hydroxymethyldihydropteridine diphosphokinase</fullName>
        <ecNumber evidence="3">2.7.6.3</ecNumber>
    </recommendedName>
</protein>
<keyword evidence="6" id="KW-0418">Kinase</keyword>
<evidence type="ECO:0000256" key="5">
    <source>
        <dbReference type="ARBA" id="ARBA00022741"/>
    </source>
</evidence>
<keyword evidence="8" id="KW-0289">Folate biosynthesis</keyword>
<keyword evidence="7" id="KW-0067">ATP-binding</keyword>
<dbReference type="SUPFAM" id="SSF55083">
    <property type="entry name" value="6-hydroxymethyl-7,8-dihydropterin pyrophosphokinase, HPPK"/>
    <property type="match status" value="1"/>
</dbReference>
<dbReference type="InterPro" id="IPR035907">
    <property type="entry name" value="Hppk_sf"/>
</dbReference>
<feature type="domain" description="7,8-dihydro-6-hydroxymethylpterin-pyrophosphokinase" evidence="9">
    <location>
        <begin position="98"/>
        <end position="109"/>
    </location>
</feature>
<dbReference type="InterPro" id="IPR000550">
    <property type="entry name" value="Hppk"/>
</dbReference>
<dbReference type="PANTHER" id="PTHR43071">
    <property type="entry name" value="2-AMINO-4-HYDROXY-6-HYDROXYMETHYLDIHYDROPTERIDINE PYROPHOSPHOKINASE"/>
    <property type="match status" value="1"/>
</dbReference>
<keyword evidence="11" id="KW-1185">Reference proteome</keyword>
<evidence type="ECO:0000313" key="11">
    <source>
        <dbReference type="Proteomes" id="UP001235303"/>
    </source>
</evidence>
<accession>A0ABT7AQ31</accession>
<dbReference type="EMBL" id="JAQOSP010000041">
    <property type="protein sequence ID" value="MDJ1169008.1"/>
    <property type="molecule type" value="Genomic_DNA"/>
</dbReference>
<proteinExistence type="predicted"/>
<dbReference type="EC" id="2.7.6.3" evidence="3"/>
<reference evidence="10 11" key="1">
    <citation type="submission" date="2023-01" db="EMBL/GenBank/DDBJ databases">
        <title>Novel diversity within Roseofilum (Cyanobacteria; Desertifilaceae) from marine benthic mats with descriptions of four novel species.</title>
        <authorList>
            <person name="Wang Y."/>
            <person name="Berthold D.E."/>
            <person name="Hu J."/>
            <person name="Lefler F.W."/>
            <person name="Laughinghouse H.D. IV."/>
        </authorList>
    </citation>
    <scope>NUCLEOTIDE SEQUENCE [LARGE SCALE GENOMIC DNA]</scope>
    <source>
        <strain evidence="10 11">BLCC-M154</strain>
    </source>
</reference>